<dbReference type="AlphaFoldDB" id="A0A1G5AVX3"/>
<accession>A0A1G5AVX3</accession>
<dbReference type="Pfam" id="PF00111">
    <property type="entry name" value="Fer2"/>
    <property type="match status" value="1"/>
</dbReference>
<dbReference type="CDD" id="cd00207">
    <property type="entry name" value="fer2"/>
    <property type="match status" value="1"/>
</dbReference>
<dbReference type="InterPro" id="IPR001041">
    <property type="entry name" value="2Fe-2S_ferredoxin-type"/>
</dbReference>
<dbReference type="Gene3D" id="3.10.20.30">
    <property type="match status" value="1"/>
</dbReference>
<organism evidence="2 3">
    <name type="scientific">Desulfoluna spongiiphila</name>
    <dbReference type="NCBI Taxonomy" id="419481"/>
    <lineage>
        <taxon>Bacteria</taxon>
        <taxon>Pseudomonadati</taxon>
        <taxon>Thermodesulfobacteriota</taxon>
        <taxon>Desulfobacteria</taxon>
        <taxon>Desulfobacterales</taxon>
        <taxon>Desulfolunaceae</taxon>
        <taxon>Desulfoluna</taxon>
    </lineage>
</organism>
<dbReference type="GO" id="GO:0051536">
    <property type="term" value="F:iron-sulfur cluster binding"/>
    <property type="evidence" value="ECO:0007669"/>
    <property type="project" value="InterPro"/>
</dbReference>
<evidence type="ECO:0000313" key="3">
    <source>
        <dbReference type="Proteomes" id="UP000198870"/>
    </source>
</evidence>
<protein>
    <submittedName>
        <fullName evidence="2">Uncharacterized 2Fe-2 and 4Fe-4S clusters-containing protein, contains DUF4445 domain</fullName>
    </submittedName>
</protein>
<dbReference type="EMBL" id="FMUX01000001">
    <property type="protein sequence ID" value="SCX81984.1"/>
    <property type="molecule type" value="Genomic_DNA"/>
</dbReference>
<keyword evidence="3" id="KW-1185">Reference proteome</keyword>
<sequence>MTIEGLFLDTLEKKTMKQHTLTLLPGRRVIVCRDGDLIAPALASAGIFLRTDCGGKGICGKCRVTLSETSLNRVSHNGDDEKSPHRLACRTRIHGDISLTIPAATLMTATPVTKAPALLPAHYTLAGEDIREDDLGVAVDLGTTTIALYLLSLSNKKLLGSLSVKNPQTTFGADVMARIDAVRRDEEALSTQRTLVVRAIEWGCRELLKQAGTSADQLKSIVAVGNTTMIHILAGVSPAPLGVAPYDPVFTDIRRLAFDARVFTLAPATRWTTLPLLSGFLGCDIISAALAVDLMNAPPGTLLVDIGTNGEIMLKNNDGIYAASCATGPAFEGGALSCGMPAVEGAIDRVTIDRKTGRASFTQIGRPRTGATGICGSGIISAMAELLRTGLVRPDGRFDTRRIKGAIHTDATGNPVYTIAPENKASGFPAVTITQKDIRAMQLAKGALMAGIELLLKHSGTDAPTEILLAGAFGSVLVEDDALVIGMLPAACRGKIRFVGNAAGTGAVLALCDRKKFTAMETIAERTRVFNLADDPAFNELFINALGFP</sequence>
<dbReference type="Pfam" id="PF14574">
    <property type="entry name" value="RACo_C_ter"/>
    <property type="match status" value="1"/>
</dbReference>
<dbReference type="InterPro" id="IPR041414">
    <property type="entry name" value="Raco-like_middle"/>
</dbReference>
<dbReference type="InterPro" id="IPR012675">
    <property type="entry name" value="Beta-grasp_dom_sf"/>
</dbReference>
<proteinExistence type="predicted"/>
<dbReference type="PANTHER" id="PTHR42895:SF1">
    <property type="entry name" value="IRON-SULFUR CLUSTER PROTEIN"/>
    <property type="match status" value="1"/>
</dbReference>
<reference evidence="2 3" key="1">
    <citation type="submission" date="2016-10" db="EMBL/GenBank/DDBJ databases">
        <authorList>
            <person name="de Groot N.N."/>
        </authorList>
    </citation>
    <scope>NUCLEOTIDE SEQUENCE [LARGE SCALE GENOMIC DNA]</scope>
    <source>
        <strain evidence="2 3">AA1</strain>
    </source>
</reference>
<dbReference type="Proteomes" id="UP000198870">
    <property type="component" value="Unassembled WGS sequence"/>
</dbReference>
<dbReference type="InterPro" id="IPR052911">
    <property type="entry name" value="Corrinoid_activation_enz"/>
</dbReference>
<dbReference type="Gene3D" id="3.30.420.480">
    <property type="entry name" value="Domain of unknown function (DUF4445)"/>
    <property type="match status" value="1"/>
</dbReference>
<dbReference type="Pfam" id="PF17651">
    <property type="entry name" value="Raco_middle"/>
    <property type="match status" value="1"/>
</dbReference>
<dbReference type="InterPro" id="IPR027980">
    <property type="entry name" value="RACo_C"/>
</dbReference>
<feature type="domain" description="2Fe-2S ferredoxin-type" evidence="1">
    <location>
        <begin position="19"/>
        <end position="105"/>
    </location>
</feature>
<dbReference type="InterPro" id="IPR042259">
    <property type="entry name" value="Raco-like_middle_sf"/>
</dbReference>
<dbReference type="SUPFAM" id="SSF54292">
    <property type="entry name" value="2Fe-2S ferredoxin-like"/>
    <property type="match status" value="1"/>
</dbReference>
<gene>
    <name evidence="2" type="ORF">SAMN05216233_101480</name>
</gene>
<dbReference type="PROSITE" id="PS51085">
    <property type="entry name" value="2FE2S_FER_2"/>
    <property type="match status" value="1"/>
</dbReference>
<dbReference type="PANTHER" id="PTHR42895">
    <property type="entry name" value="IRON-SULFUR CLUSTER-BINDING PROTEIN-RELATED"/>
    <property type="match status" value="1"/>
</dbReference>
<dbReference type="InterPro" id="IPR036010">
    <property type="entry name" value="2Fe-2S_ferredoxin-like_sf"/>
</dbReference>
<evidence type="ECO:0000259" key="1">
    <source>
        <dbReference type="PROSITE" id="PS51085"/>
    </source>
</evidence>
<name>A0A1G5AVX3_9BACT</name>
<dbReference type="STRING" id="419481.SAMN05216233_101480"/>
<dbReference type="InterPro" id="IPR043129">
    <property type="entry name" value="ATPase_NBD"/>
</dbReference>
<evidence type="ECO:0000313" key="2">
    <source>
        <dbReference type="EMBL" id="SCX81984.1"/>
    </source>
</evidence>
<dbReference type="SUPFAM" id="SSF53067">
    <property type="entry name" value="Actin-like ATPase domain"/>
    <property type="match status" value="1"/>
</dbReference>